<feature type="transmembrane region" description="Helical" evidence="7">
    <location>
        <begin position="184"/>
        <end position="211"/>
    </location>
</feature>
<protein>
    <submittedName>
        <fullName evidence="10">Sugar ABC transporter permease</fullName>
    </submittedName>
</protein>
<dbReference type="PROSITE" id="PS50928">
    <property type="entry name" value="ABC_TM1"/>
    <property type="match status" value="1"/>
</dbReference>
<evidence type="ECO:0000313" key="11">
    <source>
        <dbReference type="Proteomes" id="UP000504882"/>
    </source>
</evidence>
<evidence type="ECO:0000256" key="3">
    <source>
        <dbReference type="ARBA" id="ARBA00022475"/>
    </source>
</evidence>
<name>A0ABY2E6Z3_9MICO</name>
<evidence type="ECO:0000256" key="5">
    <source>
        <dbReference type="ARBA" id="ARBA00022989"/>
    </source>
</evidence>
<evidence type="ECO:0000313" key="10">
    <source>
        <dbReference type="EMBL" id="TDE97327.1"/>
    </source>
</evidence>
<accession>A0ABY2E6Z3</accession>
<evidence type="ECO:0000256" key="2">
    <source>
        <dbReference type="ARBA" id="ARBA00022448"/>
    </source>
</evidence>
<dbReference type="InterPro" id="IPR050809">
    <property type="entry name" value="UgpAE/MalFG_permease"/>
</dbReference>
<dbReference type="SUPFAM" id="SSF161098">
    <property type="entry name" value="MetI-like"/>
    <property type="match status" value="1"/>
</dbReference>
<feature type="transmembrane region" description="Helical" evidence="7">
    <location>
        <begin position="35"/>
        <end position="54"/>
    </location>
</feature>
<evidence type="ECO:0000256" key="8">
    <source>
        <dbReference type="SAM" id="MobiDB-lite"/>
    </source>
</evidence>
<keyword evidence="5 7" id="KW-1133">Transmembrane helix</keyword>
<keyword evidence="4 7" id="KW-0812">Transmembrane</keyword>
<evidence type="ECO:0000256" key="6">
    <source>
        <dbReference type="ARBA" id="ARBA00023136"/>
    </source>
</evidence>
<sequence length="323" mass="35285">MSSTSTARVAPIVPRGPAPDAHRRRATRRRAARPWLLLAPTLVVLAVLLLWPLARVVNLSFQDYGLRELVSGESNYVGWANYAEILGDSYLWTVVLPNTVGFAVCCVVLTVVLGTLVALFLNILGTFWKTVCSTAIMVAWAVPAVTGTYVWIWLFDPLNGLVASALAAIGVIEPGTVNWYTDRLGFYAIATLNVVHHGFPFVAVTVLAGLLTVPKELYEAATMDGAGAWRRFWRITAPMLKPVFAVVTILSTIWDFKVFAQIYLMPGGNGGNAEVFNLGVWSYIQSFAQGKYGLGSAIAVLLTGLLLVITVVYMRTLFKEEDL</sequence>
<dbReference type="Pfam" id="PF00528">
    <property type="entry name" value="BPD_transp_1"/>
    <property type="match status" value="1"/>
</dbReference>
<feature type="transmembrane region" description="Helical" evidence="7">
    <location>
        <begin position="292"/>
        <end position="314"/>
    </location>
</feature>
<feature type="transmembrane region" description="Helical" evidence="7">
    <location>
        <begin position="100"/>
        <end position="124"/>
    </location>
</feature>
<dbReference type="PANTHER" id="PTHR43227">
    <property type="entry name" value="BLL4140 PROTEIN"/>
    <property type="match status" value="1"/>
</dbReference>
<comment type="caution">
    <text evidence="10">The sequence shown here is derived from an EMBL/GenBank/DDBJ whole genome shotgun (WGS) entry which is preliminary data.</text>
</comment>
<keyword evidence="11" id="KW-1185">Reference proteome</keyword>
<evidence type="ECO:0000259" key="9">
    <source>
        <dbReference type="PROSITE" id="PS50928"/>
    </source>
</evidence>
<feature type="domain" description="ABC transmembrane type-1" evidence="9">
    <location>
        <begin position="96"/>
        <end position="313"/>
    </location>
</feature>
<dbReference type="RefSeq" id="WP_133106253.1">
    <property type="nucleotide sequence ID" value="NZ_SMNA01000002.1"/>
</dbReference>
<dbReference type="InterPro" id="IPR035906">
    <property type="entry name" value="MetI-like_sf"/>
</dbReference>
<evidence type="ECO:0000256" key="4">
    <source>
        <dbReference type="ARBA" id="ARBA00022692"/>
    </source>
</evidence>
<dbReference type="CDD" id="cd06261">
    <property type="entry name" value="TM_PBP2"/>
    <property type="match status" value="1"/>
</dbReference>
<feature type="region of interest" description="Disordered" evidence="8">
    <location>
        <begin position="1"/>
        <end position="24"/>
    </location>
</feature>
<feature type="transmembrane region" description="Helical" evidence="7">
    <location>
        <begin position="232"/>
        <end position="254"/>
    </location>
</feature>
<comment type="subcellular location">
    <subcellularLocation>
        <location evidence="1 7">Cell membrane</location>
        <topology evidence="1 7">Multi-pass membrane protein</topology>
    </subcellularLocation>
</comment>
<feature type="transmembrane region" description="Helical" evidence="7">
    <location>
        <begin position="131"/>
        <end position="154"/>
    </location>
</feature>
<proteinExistence type="inferred from homology"/>
<keyword evidence="2 7" id="KW-0813">Transport</keyword>
<gene>
    <name evidence="10" type="ORF">EXU48_03765</name>
</gene>
<dbReference type="Proteomes" id="UP000504882">
    <property type="component" value="Unassembled WGS sequence"/>
</dbReference>
<keyword evidence="3" id="KW-1003">Cell membrane</keyword>
<evidence type="ECO:0000256" key="7">
    <source>
        <dbReference type="RuleBase" id="RU363032"/>
    </source>
</evidence>
<dbReference type="Gene3D" id="1.10.3720.10">
    <property type="entry name" value="MetI-like"/>
    <property type="match status" value="1"/>
</dbReference>
<keyword evidence="6 7" id="KW-0472">Membrane</keyword>
<organism evidence="10 11">
    <name type="scientific">Occultella glacieicola</name>
    <dbReference type="NCBI Taxonomy" id="2518684"/>
    <lineage>
        <taxon>Bacteria</taxon>
        <taxon>Bacillati</taxon>
        <taxon>Actinomycetota</taxon>
        <taxon>Actinomycetes</taxon>
        <taxon>Micrococcales</taxon>
        <taxon>Ruaniaceae</taxon>
        <taxon>Occultella</taxon>
    </lineage>
</organism>
<comment type="similarity">
    <text evidence="7">Belongs to the binding-protein-dependent transport system permease family.</text>
</comment>
<evidence type="ECO:0000256" key="1">
    <source>
        <dbReference type="ARBA" id="ARBA00004651"/>
    </source>
</evidence>
<dbReference type="PANTHER" id="PTHR43227:SF8">
    <property type="entry name" value="DIACETYLCHITOBIOSE UPTAKE SYSTEM PERMEASE PROTEIN DASB"/>
    <property type="match status" value="1"/>
</dbReference>
<dbReference type="InterPro" id="IPR000515">
    <property type="entry name" value="MetI-like"/>
</dbReference>
<dbReference type="EMBL" id="SMNA01000002">
    <property type="protein sequence ID" value="TDE97327.1"/>
    <property type="molecule type" value="Genomic_DNA"/>
</dbReference>
<reference evidence="10 11" key="1">
    <citation type="submission" date="2019-03" db="EMBL/GenBank/DDBJ databases">
        <title>Genomic features of bacteria from cold environments.</title>
        <authorList>
            <person name="Shen L."/>
        </authorList>
    </citation>
    <scope>NUCLEOTIDE SEQUENCE [LARGE SCALE GENOMIC DNA]</scope>
    <source>
        <strain evidence="11">T3246-1</strain>
    </source>
</reference>